<reference evidence="2 5" key="2">
    <citation type="submission" date="2020-08" db="EMBL/GenBank/DDBJ databases">
        <title>Sequencing the genomes of 1000 actinobacteria strains.</title>
        <authorList>
            <person name="Klenk H.-P."/>
        </authorList>
    </citation>
    <scope>NUCLEOTIDE SEQUENCE [LARGE SCALE GENOMIC DNA]</scope>
    <source>
        <strain evidence="2 5">DSM 15626</strain>
    </source>
</reference>
<reference evidence="3 4" key="1">
    <citation type="submission" date="2020-05" db="EMBL/GenBank/DDBJ databases">
        <title>Genome sequence of Kribbella sandramycini ATCC 39419.</title>
        <authorList>
            <person name="Maclea K.S."/>
            <person name="Fair J.L."/>
        </authorList>
    </citation>
    <scope>NUCLEOTIDE SEQUENCE [LARGE SCALE GENOMIC DNA]</scope>
    <source>
        <strain evidence="3 4">ATCC 39419</strain>
    </source>
</reference>
<keyword evidence="1" id="KW-0472">Membrane</keyword>
<gene>
    <name evidence="2" type="ORF">HNR71_000039</name>
    <name evidence="3" type="ORF">HPO96_37030</name>
</gene>
<evidence type="ECO:0000313" key="3">
    <source>
        <dbReference type="EMBL" id="NOL45864.1"/>
    </source>
</evidence>
<dbReference type="EMBL" id="JACHKF010000001">
    <property type="protein sequence ID" value="MBB6564402.1"/>
    <property type="molecule type" value="Genomic_DNA"/>
</dbReference>
<protein>
    <submittedName>
        <fullName evidence="3">Uncharacterized protein</fullName>
    </submittedName>
</protein>
<dbReference type="Proteomes" id="UP000553957">
    <property type="component" value="Unassembled WGS sequence"/>
</dbReference>
<feature type="transmembrane region" description="Helical" evidence="1">
    <location>
        <begin position="6"/>
        <end position="24"/>
    </location>
</feature>
<dbReference type="Proteomes" id="UP000534306">
    <property type="component" value="Unassembled WGS sequence"/>
</dbReference>
<name>A0A7Y4L7K6_9ACTN</name>
<keyword evidence="1" id="KW-0812">Transmembrane</keyword>
<keyword evidence="1" id="KW-1133">Transmembrane helix</keyword>
<proteinExistence type="predicted"/>
<evidence type="ECO:0000313" key="5">
    <source>
        <dbReference type="Proteomes" id="UP000553957"/>
    </source>
</evidence>
<evidence type="ECO:0000313" key="2">
    <source>
        <dbReference type="EMBL" id="MBB6564402.1"/>
    </source>
</evidence>
<keyword evidence="4" id="KW-1185">Reference proteome</keyword>
<evidence type="ECO:0000256" key="1">
    <source>
        <dbReference type="SAM" id="Phobius"/>
    </source>
</evidence>
<sequence length="131" mass="13710">MITTATIITAAAVVSALGVFLALGRRLWKRGRVLTTKLGAASDALLGRDAILHPDTGAELAPATPGLGIRLAGLEEAVATMARTQAEYAALSGQVTELAGALSAHVRSEDERNHEMWAAIRELTARIPKAD</sequence>
<dbReference type="RefSeq" id="WP_171679163.1">
    <property type="nucleotide sequence ID" value="NZ_BAAAGT010000022.1"/>
</dbReference>
<accession>A0A7Y4L7K6</accession>
<dbReference type="AlphaFoldDB" id="A0A7Y4L7K6"/>
<comment type="caution">
    <text evidence="3">The sequence shown here is derived from an EMBL/GenBank/DDBJ whole genome shotgun (WGS) entry which is preliminary data.</text>
</comment>
<organism evidence="3 4">
    <name type="scientific">Kribbella sandramycini</name>
    <dbReference type="NCBI Taxonomy" id="60450"/>
    <lineage>
        <taxon>Bacteria</taxon>
        <taxon>Bacillati</taxon>
        <taxon>Actinomycetota</taxon>
        <taxon>Actinomycetes</taxon>
        <taxon>Propionibacteriales</taxon>
        <taxon>Kribbellaceae</taxon>
        <taxon>Kribbella</taxon>
    </lineage>
</organism>
<evidence type="ECO:0000313" key="4">
    <source>
        <dbReference type="Proteomes" id="UP000534306"/>
    </source>
</evidence>
<dbReference type="EMBL" id="JABJRC010000018">
    <property type="protein sequence ID" value="NOL45864.1"/>
    <property type="molecule type" value="Genomic_DNA"/>
</dbReference>